<evidence type="ECO:0000313" key="3">
    <source>
        <dbReference type="Proteomes" id="UP000054248"/>
    </source>
</evidence>
<feature type="compositionally biased region" description="Basic residues" evidence="1">
    <location>
        <begin position="31"/>
        <end position="43"/>
    </location>
</feature>
<dbReference type="HOGENOM" id="CLU_2689623_0_0_1"/>
<proteinExistence type="predicted"/>
<organism evidence="2 3">
    <name type="scientific">Tulasnella calospora MUT 4182</name>
    <dbReference type="NCBI Taxonomy" id="1051891"/>
    <lineage>
        <taxon>Eukaryota</taxon>
        <taxon>Fungi</taxon>
        <taxon>Dikarya</taxon>
        <taxon>Basidiomycota</taxon>
        <taxon>Agaricomycotina</taxon>
        <taxon>Agaricomycetes</taxon>
        <taxon>Cantharellales</taxon>
        <taxon>Tulasnellaceae</taxon>
        <taxon>Tulasnella</taxon>
    </lineage>
</organism>
<sequence length="74" mass="8315">MYVRTAQRIEIKAMESCMQHAKSTNDPREMKKAKKERQKGKRGNSKERNISPSSGLLEPPRAVLFNLLVSSVGA</sequence>
<dbReference type="EMBL" id="KN823313">
    <property type="protein sequence ID" value="KIO18095.1"/>
    <property type="molecule type" value="Genomic_DNA"/>
</dbReference>
<dbReference type="Proteomes" id="UP000054248">
    <property type="component" value="Unassembled WGS sequence"/>
</dbReference>
<reference evidence="3" key="2">
    <citation type="submission" date="2015-01" db="EMBL/GenBank/DDBJ databases">
        <title>Evolutionary Origins and Diversification of the Mycorrhizal Mutualists.</title>
        <authorList>
            <consortium name="DOE Joint Genome Institute"/>
            <consortium name="Mycorrhizal Genomics Consortium"/>
            <person name="Kohler A."/>
            <person name="Kuo A."/>
            <person name="Nagy L.G."/>
            <person name="Floudas D."/>
            <person name="Copeland A."/>
            <person name="Barry K.W."/>
            <person name="Cichocki N."/>
            <person name="Veneault-Fourrey C."/>
            <person name="LaButti K."/>
            <person name="Lindquist E.A."/>
            <person name="Lipzen A."/>
            <person name="Lundell T."/>
            <person name="Morin E."/>
            <person name="Murat C."/>
            <person name="Riley R."/>
            <person name="Ohm R."/>
            <person name="Sun H."/>
            <person name="Tunlid A."/>
            <person name="Henrissat B."/>
            <person name="Grigoriev I.V."/>
            <person name="Hibbett D.S."/>
            <person name="Martin F."/>
        </authorList>
    </citation>
    <scope>NUCLEOTIDE SEQUENCE [LARGE SCALE GENOMIC DNA]</scope>
    <source>
        <strain evidence="3">MUT 4182</strain>
    </source>
</reference>
<reference evidence="2 3" key="1">
    <citation type="submission" date="2014-04" db="EMBL/GenBank/DDBJ databases">
        <authorList>
            <consortium name="DOE Joint Genome Institute"/>
            <person name="Kuo A."/>
            <person name="Girlanda M."/>
            <person name="Perotto S."/>
            <person name="Kohler A."/>
            <person name="Nagy L.G."/>
            <person name="Floudas D."/>
            <person name="Copeland A."/>
            <person name="Barry K.W."/>
            <person name="Cichocki N."/>
            <person name="Veneault-Fourrey C."/>
            <person name="LaButti K."/>
            <person name="Lindquist E.A."/>
            <person name="Lipzen A."/>
            <person name="Lundell T."/>
            <person name="Morin E."/>
            <person name="Murat C."/>
            <person name="Sun H."/>
            <person name="Tunlid A."/>
            <person name="Henrissat B."/>
            <person name="Grigoriev I.V."/>
            <person name="Hibbett D.S."/>
            <person name="Martin F."/>
            <person name="Nordberg H.P."/>
            <person name="Cantor M.N."/>
            <person name="Hua S.X."/>
        </authorList>
    </citation>
    <scope>NUCLEOTIDE SEQUENCE [LARGE SCALE GENOMIC DNA]</scope>
    <source>
        <strain evidence="2 3">MUT 4182</strain>
    </source>
</reference>
<feature type="region of interest" description="Disordered" evidence="1">
    <location>
        <begin position="15"/>
        <end position="57"/>
    </location>
</feature>
<dbReference type="AlphaFoldDB" id="A0A0C3PTI6"/>
<name>A0A0C3PTI6_9AGAM</name>
<protein>
    <submittedName>
        <fullName evidence="2">Uncharacterized protein</fullName>
    </submittedName>
</protein>
<evidence type="ECO:0000256" key="1">
    <source>
        <dbReference type="SAM" id="MobiDB-lite"/>
    </source>
</evidence>
<keyword evidence="3" id="KW-1185">Reference proteome</keyword>
<gene>
    <name evidence="2" type="ORF">M407DRAFT_246575</name>
</gene>
<accession>A0A0C3PTI6</accession>
<evidence type="ECO:0000313" key="2">
    <source>
        <dbReference type="EMBL" id="KIO18095.1"/>
    </source>
</evidence>